<protein>
    <recommendedName>
        <fullName evidence="7">Alpha-ketoglutarate-dependent dioxygenase AlkB-like domain-containing protein</fullName>
    </recommendedName>
</protein>
<evidence type="ECO:0000313" key="8">
    <source>
        <dbReference type="EMBL" id="KAF2072299.1"/>
    </source>
</evidence>
<organism evidence="8 9">
    <name type="scientific">Polysphondylium violaceum</name>
    <dbReference type="NCBI Taxonomy" id="133409"/>
    <lineage>
        <taxon>Eukaryota</taxon>
        <taxon>Amoebozoa</taxon>
        <taxon>Evosea</taxon>
        <taxon>Eumycetozoa</taxon>
        <taxon>Dictyostelia</taxon>
        <taxon>Dictyosteliales</taxon>
        <taxon>Dictyosteliaceae</taxon>
        <taxon>Polysphondylium</taxon>
    </lineage>
</organism>
<evidence type="ECO:0000256" key="2">
    <source>
        <dbReference type="ARBA" id="ARBA00022964"/>
    </source>
</evidence>
<evidence type="ECO:0000259" key="7">
    <source>
        <dbReference type="Pfam" id="PF13532"/>
    </source>
</evidence>
<feature type="domain" description="Alpha-ketoglutarate-dependent dioxygenase AlkB-like" evidence="7">
    <location>
        <begin position="193"/>
        <end position="370"/>
    </location>
</feature>
<dbReference type="GO" id="GO:0035513">
    <property type="term" value="P:oxidative RNA demethylation"/>
    <property type="evidence" value="ECO:0007669"/>
    <property type="project" value="TreeGrafter"/>
</dbReference>
<comment type="cofactor">
    <cofactor evidence="5">
        <name>Fe(2+)</name>
        <dbReference type="ChEBI" id="CHEBI:29033"/>
    </cofactor>
    <text evidence="5">Binds 1 Fe(2+) ion per subunit.</text>
</comment>
<dbReference type="PANTHER" id="PTHR16557:SF2">
    <property type="entry name" value="NUCLEIC ACID DIOXYGENASE ALKBH1"/>
    <property type="match status" value="1"/>
</dbReference>
<dbReference type="InterPro" id="IPR004574">
    <property type="entry name" value="Alkb"/>
</dbReference>
<dbReference type="AlphaFoldDB" id="A0A8J4V600"/>
<reference evidence="8" key="1">
    <citation type="submission" date="2020-01" db="EMBL/GenBank/DDBJ databases">
        <title>Development of genomics and gene disruption for Polysphondylium violaceum indicates a role for the polyketide synthase stlB in stalk morphogenesis.</title>
        <authorList>
            <person name="Narita B."/>
            <person name="Kawabe Y."/>
            <person name="Kin K."/>
            <person name="Saito T."/>
            <person name="Gibbs R."/>
            <person name="Kuspa A."/>
            <person name="Muzny D."/>
            <person name="Queller D."/>
            <person name="Richards S."/>
            <person name="Strassman J."/>
            <person name="Sucgang R."/>
            <person name="Worley K."/>
            <person name="Schaap P."/>
        </authorList>
    </citation>
    <scope>NUCLEOTIDE SEQUENCE</scope>
    <source>
        <strain evidence="8">QSvi11</strain>
    </source>
</reference>
<evidence type="ECO:0000256" key="6">
    <source>
        <dbReference type="SAM" id="MobiDB-lite"/>
    </source>
</evidence>
<dbReference type="Gene3D" id="2.60.120.590">
    <property type="entry name" value="Alpha-ketoglutarate-dependent dioxygenase AlkB-like"/>
    <property type="match status" value="1"/>
</dbReference>
<name>A0A8J4V600_9MYCE</name>
<evidence type="ECO:0000256" key="4">
    <source>
        <dbReference type="ARBA" id="ARBA00023004"/>
    </source>
</evidence>
<dbReference type="InterPro" id="IPR037151">
    <property type="entry name" value="AlkB-like_sf"/>
</dbReference>
<dbReference type="OrthoDB" id="6614653at2759"/>
<dbReference type="InterPro" id="IPR027450">
    <property type="entry name" value="AlkB-like"/>
</dbReference>
<evidence type="ECO:0000256" key="1">
    <source>
        <dbReference type="ARBA" id="ARBA00022723"/>
    </source>
</evidence>
<evidence type="ECO:0000256" key="5">
    <source>
        <dbReference type="PIRSR" id="PIRSR604574-2"/>
    </source>
</evidence>
<keyword evidence="1 5" id="KW-0479">Metal-binding</keyword>
<feature type="binding site" evidence="5">
    <location>
        <position position="272"/>
    </location>
    <ligand>
        <name>Fe cation</name>
        <dbReference type="ChEBI" id="CHEBI:24875"/>
        <note>catalytic</note>
    </ligand>
</feature>
<dbReference type="GO" id="GO:0008198">
    <property type="term" value="F:ferrous iron binding"/>
    <property type="evidence" value="ECO:0007669"/>
    <property type="project" value="TreeGrafter"/>
</dbReference>
<accession>A0A8J4V600</accession>
<dbReference type="GO" id="GO:0005737">
    <property type="term" value="C:cytoplasm"/>
    <property type="evidence" value="ECO:0007669"/>
    <property type="project" value="TreeGrafter"/>
</dbReference>
<comment type="caution">
    <text evidence="8">The sequence shown here is derived from an EMBL/GenBank/DDBJ whole genome shotgun (WGS) entry which is preliminary data.</text>
</comment>
<dbReference type="GO" id="GO:0035516">
    <property type="term" value="F:broad specificity oxidative DNA demethylase activity"/>
    <property type="evidence" value="ECO:0007669"/>
    <property type="project" value="TreeGrafter"/>
</dbReference>
<keyword evidence="3" id="KW-0560">Oxidoreductase</keyword>
<dbReference type="SUPFAM" id="SSF51197">
    <property type="entry name" value="Clavaminate synthase-like"/>
    <property type="match status" value="1"/>
</dbReference>
<dbReference type="Pfam" id="PF13532">
    <property type="entry name" value="2OG-FeII_Oxy_2"/>
    <property type="match status" value="1"/>
</dbReference>
<dbReference type="PANTHER" id="PTHR16557">
    <property type="entry name" value="ALKYLATED DNA REPAIR PROTEIN ALKB-RELATED"/>
    <property type="match status" value="1"/>
</dbReference>
<dbReference type="GO" id="GO:0035515">
    <property type="term" value="F:oxidative RNA demethylase activity"/>
    <property type="evidence" value="ECO:0007669"/>
    <property type="project" value="TreeGrafter"/>
</dbReference>
<feature type="compositionally biased region" description="Low complexity" evidence="6">
    <location>
        <begin position="10"/>
        <end position="31"/>
    </location>
</feature>
<sequence length="387" mass="44587">MYETEEDVTNVETKSTNNNNNNNTDTSATTNEPAKKVSEFMRVQKLFRQVSKYPSGKNIPKEKRDPIDYSIVLDFHNIESNTKENQDLIIDCTANVTNTEFQFNKETEIYVHPSEWKVYGLKGFPGFYFIKSPFTTPQEKIWIKNALNQYASPPNNNNNNLFHGPVEGLWKNGQLEMMKQDGLDVELKERPLDKKGKQLPTYCTLLDRLAWATLGYQYQWTPRKYVEDIYEDMPDDLQSLVQKIAVATNFHPYVAEAATVNFYNEDSIMGGHLDDAEEEMEKPIVSISFGATAVFLMGGETRDIAPIPLYIRSGDIVIMGGRSRYCYHGVAKIVEQSFNLDLIDDSDDIDMKYMIQWLKEKNRRININTRQVFKEPKLGGKLNKLHI</sequence>
<feature type="binding site" evidence="5">
    <location>
        <position position="274"/>
    </location>
    <ligand>
        <name>Fe cation</name>
        <dbReference type="ChEBI" id="CHEBI:24875"/>
        <note>catalytic</note>
    </ligand>
</feature>
<gene>
    <name evidence="8" type="ORF">CYY_006377</name>
</gene>
<feature type="region of interest" description="Disordered" evidence="6">
    <location>
        <begin position="1"/>
        <end position="33"/>
    </location>
</feature>
<dbReference type="EMBL" id="AJWJ01000292">
    <property type="protein sequence ID" value="KAF2072299.1"/>
    <property type="molecule type" value="Genomic_DNA"/>
</dbReference>
<evidence type="ECO:0000313" key="9">
    <source>
        <dbReference type="Proteomes" id="UP000695562"/>
    </source>
</evidence>
<keyword evidence="9" id="KW-1185">Reference proteome</keyword>
<keyword evidence="4 5" id="KW-0408">Iron</keyword>
<keyword evidence="2" id="KW-0223">Dioxygenase</keyword>
<dbReference type="Proteomes" id="UP000695562">
    <property type="component" value="Unassembled WGS sequence"/>
</dbReference>
<proteinExistence type="predicted"/>
<dbReference type="GO" id="GO:0005634">
    <property type="term" value="C:nucleus"/>
    <property type="evidence" value="ECO:0007669"/>
    <property type="project" value="TreeGrafter"/>
</dbReference>
<feature type="binding site" evidence="5">
    <location>
        <position position="328"/>
    </location>
    <ligand>
        <name>Fe cation</name>
        <dbReference type="ChEBI" id="CHEBI:24875"/>
        <note>catalytic</note>
    </ligand>
</feature>
<evidence type="ECO:0000256" key="3">
    <source>
        <dbReference type="ARBA" id="ARBA00023002"/>
    </source>
</evidence>